<dbReference type="InterPro" id="IPR011006">
    <property type="entry name" value="CheY-like_superfamily"/>
</dbReference>
<dbReference type="PANTHER" id="PTHR44591">
    <property type="entry name" value="STRESS RESPONSE REGULATOR PROTEIN 1"/>
    <property type="match status" value="1"/>
</dbReference>
<protein>
    <submittedName>
        <fullName evidence="4">Response regulator</fullName>
    </submittedName>
</protein>
<proteinExistence type="predicted"/>
<name>A0ABV7VD73_9PROT</name>
<dbReference type="Pfam" id="PF00072">
    <property type="entry name" value="Response_reg"/>
    <property type="match status" value="1"/>
</dbReference>
<dbReference type="SUPFAM" id="SSF52172">
    <property type="entry name" value="CheY-like"/>
    <property type="match status" value="1"/>
</dbReference>
<evidence type="ECO:0000259" key="3">
    <source>
        <dbReference type="PROSITE" id="PS50110"/>
    </source>
</evidence>
<dbReference type="Gene3D" id="3.40.50.2300">
    <property type="match status" value="1"/>
</dbReference>
<dbReference type="PANTHER" id="PTHR44591:SF21">
    <property type="entry name" value="TWO-COMPONENT RESPONSE REGULATOR"/>
    <property type="match status" value="1"/>
</dbReference>
<evidence type="ECO:0000256" key="2">
    <source>
        <dbReference type="PROSITE-ProRule" id="PRU00169"/>
    </source>
</evidence>
<comment type="caution">
    <text evidence="4">The sequence shown here is derived from an EMBL/GenBank/DDBJ whole genome shotgun (WGS) entry which is preliminary data.</text>
</comment>
<dbReference type="RefSeq" id="WP_379722783.1">
    <property type="nucleotide sequence ID" value="NZ_JBHRYJ010000001.1"/>
</dbReference>
<dbReference type="CDD" id="cd00156">
    <property type="entry name" value="REC"/>
    <property type="match status" value="1"/>
</dbReference>
<gene>
    <name evidence="4" type="ORF">ACFOOQ_05660</name>
</gene>
<evidence type="ECO:0000313" key="5">
    <source>
        <dbReference type="Proteomes" id="UP001595711"/>
    </source>
</evidence>
<feature type="domain" description="Response regulatory" evidence="3">
    <location>
        <begin position="3"/>
        <end position="117"/>
    </location>
</feature>
<sequence length="124" mass="13536">MARILVAEDEVPVREFIRRALEHRGHEVVAVADGADALVKLNRGPFDLLLTDIGMPNMDGVELALKVARDWPDLPVLMMSGYALERRRAHGIDGLAEAVLQKPFSMVDLNVAVEQVLASRAPAG</sequence>
<dbReference type="SMART" id="SM00448">
    <property type="entry name" value="REC"/>
    <property type="match status" value="1"/>
</dbReference>
<reference evidence="5" key="1">
    <citation type="journal article" date="2019" name="Int. J. Syst. Evol. Microbiol.">
        <title>The Global Catalogue of Microorganisms (GCM) 10K type strain sequencing project: providing services to taxonomists for standard genome sequencing and annotation.</title>
        <authorList>
            <consortium name="The Broad Institute Genomics Platform"/>
            <consortium name="The Broad Institute Genome Sequencing Center for Infectious Disease"/>
            <person name="Wu L."/>
            <person name="Ma J."/>
        </authorList>
    </citation>
    <scope>NUCLEOTIDE SEQUENCE [LARGE SCALE GENOMIC DNA]</scope>
    <source>
        <strain evidence="5">KCTC 42182</strain>
    </source>
</reference>
<accession>A0ABV7VD73</accession>
<dbReference type="EMBL" id="JBHRYJ010000001">
    <property type="protein sequence ID" value="MFC3675017.1"/>
    <property type="molecule type" value="Genomic_DNA"/>
</dbReference>
<dbReference type="InterPro" id="IPR050595">
    <property type="entry name" value="Bact_response_regulator"/>
</dbReference>
<organism evidence="4 5">
    <name type="scientific">Ferrovibrio xuzhouensis</name>
    <dbReference type="NCBI Taxonomy" id="1576914"/>
    <lineage>
        <taxon>Bacteria</taxon>
        <taxon>Pseudomonadati</taxon>
        <taxon>Pseudomonadota</taxon>
        <taxon>Alphaproteobacteria</taxon>
        <taxon>Rhodospirillales</taxon>
        <taxon>Rhodospirillaceae</taxon>
        <taxon>Ferrovibrio</taxon>
    </lineage>
</organism>
<evidence type="ECO:0000313" key="4">
    <source>
        <dbReference type="EMBL" id="MFC3675017.1"/>
    </source>
</evidence>
<keyword evidence="5" id="KW-1185">Reference proteome</keyword>
<dbReference type="Proteomes" id="UP001595711">
    <property type="component" value="Unassembled WGS sequence"/>
</dbReference>
<keyword evidence="1 2" id="KW-0597">Phosphoprotein</keyword>
<evidence type="ECO:0000256" key="1">
    <source>
        <dbReference type="ARBA" id="ARBA00022553"/>
    </source>
</evidence>
<dbReference type="InterPro" id="IPR001789">
    <property type="entry name" value="Sig_transdc_resp-reg_receiver"/>
</dbReference>
<dbReference type="PROSITE" id="PS50110">
    <property type="entry name" value="RESPONSE_REGULATORY"/>
    <property type="match status" value="1"/>
</dbReference>
<feature type="modified residue" description="4-aspartylphosphate" evidence="2">
    <location>
        <position position="52"/>
    </location>
</feature>